<dbReference type="SUPFAM" id="SSF48452">
    <property type="entry name" value="TPR-like"/>
    <property type="match status" value="1"/>
</dbReference>
<dbReference type="InterPro" id="IPR010323">
    <property type="entry name" value="DUF924"/>
</dbReference>
<dbReference type="Pfam" id="PF06041">
    <property type="entry name" value="DUF924"/>
    <property type="match status" value="1"/>
</dbReference>
<dbReference type="Proteomes" id="UP000191901">
    <property type="component" value="Chromosome"/>
</dbReference>
<dbReference type="Gene3D" id="1.20.58.320">
    <property type="entry name" value="TPR-like"/>
    <property type="match status" value="1"/>
</dbReference>
<name>A0A1Z3HRF0_9CYAN</name>
<dbReference type="RefSeq" id="WP_080806949.1">
    <property type="nucleotide sequence ID" value="NZ_CP021983.2"/>
</dbReference>
<sequence length="195" mass="22523">MGDRVEAILRVWFGDPTDPGSDYGQQRSIWFKKNPEFDQTVRERFWDDYQQAAAGQLQPWRQQPRSCLALILLLDQLPRNMFRGHPQSFATDDQAREAAEYALDQGFDQQLLPVERLFVYVPFEHSENLAHQQRAVALFAALSEAEPELSSTLDYAIRHRDIIQRFGRFPHRNGILNRATTTEEAAFLQQPGSGF</sequence>
<dbReference type="EMBL" id="CP021983">
    <property type="protein sequence ID" value="ASC72855.1"/>
    <property type="molecule type" value="Genomic_DNA"/>
</dbReference>
<dbReference type="AlphaFoldDB" id="A0A1Z3HRF0"/>
<gene>
    <name evidence="1" type="ORF">XM38_038150</name>
</gene>
<evidence type="ECO:0008006" key="3">
    <source>
        <dbReference type="Google" id="ProtNLM"/>
    </source>
</evidence>
<dbReference type="PANTHER" id="PTHR23004:SF7">
    <property type="entry name" value="DUF924-DOMAIN-CONTAINING PROTEIN"/>
    <property type="match status" value="1"/>
</dbReference>
<dbReference type="STRING" id="1641165.XM38_06815"/>
<evidence type="ECO:0000313" key="1">
    <source>
        <dbReference type="EMBL" id="ASC72855.1"/>
    </source>
</evidence>
<proteinExistence type="predicted"/>
<dbReference type="InterPro" id="IPR011990">
    <property type="entry name" value="TPR-like_helical_dom_sf"/>
</dbReference>
<organism evidence="1 2">
    <name type="scientific">Halomicronema hongdechloris C2206</name>
    <dbReference type="NCBI Taxonomy" id="1641165"/>
    <lineage>
        <taxon>Bacteria</taxon>
        <taxon>Bacillati</taxon>
        <taxon>Cyanobacteriota</taxon>
        <taxon>Cyanophyceae</taxon>
        <taxon>Nodosilineales</taxon>
        <taxon>Nodosilineaceae</taxon>
        <taxon>Halomicronema</taxon>
    </lineage>
</organism>
<evidence type="ECO:0000313" key="2">
    <source>
        <dbReference type="Proteomes" id="UP000191901"/>
    </source>
</evidence>
<dbReference type="Gene3D" id="1.25.40.10">
    <property type="entry name" value="Tetratricopeptide repeat domain"/>
    <property type="match status" value="1"/>
</dbReference>
<protein>
    <recommendedName>
        <fullName evidence="3">DUF924 domain-containing protein</fullName>
    </recommendedName>
</protein>
<reference evidence="1 2" key="1">
    <citation type="journal article" date="2016" name="Biochim. Biophys. Acta">
        <title>Characterization of red-shifted phycobilisomes isolated from the chlorophyll f-containing cyanobacterium Halomicronema hongdechloris.</title>
        <authorList>
            <person name="Li Y."/>
            <person name="Lin Y."/>
            <person name="Garvey C.J."/>
            <person name="Birch D."/>
            <person name="Corkery R.W."/>
            <person name="Loughlin P.C."/>
            <person name="Scheer H."/>
            <person name="Willows R.D."/>
            <person name="Chen M."/>
        </authorList>
    </citation>
    <scope>NUCLEOTIDE SEQUENCE [LARGE SCALE GENOMIC DNA]</scope>
    <source>
        <strain evidence="1 2">C2206</strain>
    </source>
</reference>
<dbReference type="KEGG" id="hhg:XM38_038150"/>
<keyword evidence="2" id="KW-1185">Reference proteome</keyword>
<dbReference type="PANTHER" id="PTHR23004">
    <property type="entry name" value="DOUBLECORTIN DOMAIN CONTAINING 2"/>
    <property type="match status" value="1"/>
</dbReference>
<dbReference type="OrthoDB" id="7593450at2"/>
<accession>A0A1Z3HRF0</accession>